<dbReference type="EMBL" id="BORQ01000009">
    <property type="protein sequence ID" value="GIO34301.1"/>
    <property type="molecule type" value="Genomic_DNA"/>
</dbReference>
<organism evidence="2 3">
    <name type="scientific">Paenibacillus albilobatus</name>
    <dbReference type="NCBI Taxonomy" id="2716884"/>
    <lineage>
        <taxon>Bacteria</taxon>
        <taxon>Bacillati</taxon>
        <taxon>Bacillota</taxon>
        <taxon>Bacilli</taxon>
        <taxon>Bacillales</taxon>
        <taxon>Paenibacillaceae</taxon>
        <taxon>Paenibacillus</taxon>
    </lineage>
</organism>
<evidence type="ECO:0000313" key="3">
    <source>
        <dbReference type="Proteomes" id="UP000679779"/>
    </source>
</evidence>
<dbReference type="PROSITE" id="PS51257">
    <property type="entry name" value="PROKAR_LIPOPROTEIN"/>
    <property type="match status" value="1"/>
</dbReference>
<keyword evidence="1" id="KW-1133">Transmembrane helix</keyword>
<comment type="caution">
    <text evidence="2">The sequence shown here is derived from an EMBL/GenBank/DDBJ whole genome shotgun (WGS) entry which is preliminary data.</text>
</comment>
<sequence>MNGTRSDQPYNLFQILKKFIFTTLGVIACPLKFFFEVYKDRNEKGKNVHDNAKYDVYDRNG</sequence>
<feature type="transmembrane region" description="Helical" evidence="1">
    <location>
        <begin position="15"/>
        <end position="35"/>
    </location>
</feature>
<evidence type="ECO:0000313" key="2">
    <source>
        <dbReference type="EMBL" id="GIO34301.1"/>
    </source>
</evidence>
<dbReference type="AlphaFoldDB" id="A0A920CC48"/>
<gene>
    <name evidence="2" type="ORF">J2TS6_54420</name>
</gene>
<name>A0A920CC48_9BACL</name>
<keyword evidence="1" id="KW-0472">Membrane</keyword>
<keyword evidence="1" id="KW-0812">Transmembrane</keyword>
<accession>A0A920CC48</accession>
<evidence type="ECO:0000256" key="1">
    <source>
        <dbReference type="SAM" id="Phobius"/>
    </source>
</evidence>
<protein>
    <submittedName>
        <fullName evidence="2">Uncharacterized protein</fullName>
    </submittedName>
</protein>
<proteinExistence type="predicted"/>
<reference evidence="2" key="1">
    <citation type="submission" date="2021-03" db="EMBL/GenBank/DDBJ databases">
        <title>Antimicrobial resistance genes in bacteria isolated from Japanese honey, and their potential for conferring macrolide and lincosamide resistance in the American foulbrood pathogen Paenibacillus larvae.</title>
        <authorList>
            <person name="Okamoto M."/>
            <person name="Kumagai M."/>
            <person name="Kanamori H."/>
            <person name="Takamatsu D."/>
        </authorList>
    </citation>
    <scope>NUCLEOTIDE SEQUENCE</scope>
    <source>
        <strain evidence="2">J2TS6</strain>
    </source>
</reference>
<keyword evidence="3" id="KW-1185">Reference proteome</keyword>
<dbReference type="Proteomes" id="UP000679779">
    <property type="component" value="Unassembled WGS sequence"/>
</dbReference>